<dbReference type="InterPro" id="IPR036863">
    <property type="entry name" value="PSII_PsbH_sf"/>
</dbReference>
<evidence type="ECO:0000256" key="3">
    <source>
        <dbReference type="ARBA" id="ARBA00022692"/>
    </source>
</evidence>
<dbReference type="AlphaFoldDB" id="A0A1U7GTA3"/>
<accession>A0A1U7GTA3</accession>
<dbReference type="PANTHER" id="PTHR34469">
    <property type="entry name" value="PHOTOSYSTEM II REACTION CENTER PROTEIN H"/>
    <property type="match status" value="1"/>
</dbReference>
<organism evidence="8 9">
    <name type="scientific">Fischerella major NIES-592</name>
    <dbReference type="NCBI Taxonomy" id="210994"/>
    <lineage>
        <taxon>Bacteria</taxon>
        <taxon>Bacillati</taxon>
        <taxon>Cyanobacteriota</taxon>
        <taxon>Cyanophyceae</taxon>
        <taxon>Nostocales</taxon>
        <taxon>Hapalosiphonaceae</taxon>
        <taxon>Fischerella</taxon>
    </lineage>
</organism>
<evidence type="ECO:0000256" key="4">
    <source>
        <dbReference type="ARBA" id="ARBA00022989"/>
    </source>
</evidence>
<feature type="transmembrane region" description="Helical" evidence="7">
    <location>
        <begin position="37"/>
        <end position="62"/>
    </location>
</feature>
<keyword evidence="4 7" id="KW-1133">Transmembrane helix</keyword>
<evidence type="ECO:0000256" key="7">
    <source>
        <dbReference type="SAM" id="Phobius"/>
    </source>
</evidence>
<dbReference type="GO" id="GO:0042301">
    <property type="term" value="F:phosphate ion binding"/>
    <property type="evidence" value="ECO:0007669"/>
    <property type="project" value="InterPro"/>
</dbReference>
<evidence type="ECO:0000313" key="8">
    <source>
        <dbReference type="EMBL" id="OKH11137.1"/>
    </source>
</evidence>
<evidence type="ECO:0000313" key="9">
    <source>
        <dbReference type="Proteomes" id="UP000186391"/>
    </source>
</evidence>
<dbReference type="Pfam" id="PF00737">
    <property type="entry name" value="PsbH"/>
    <property type="match status" value="1"/>
</dbReference>
<evidence type="ECO:0000256" key="1">
    <source>
        <dbReference type="ARBA" id="ARBA00004167"/>
    </source>
</evidence>
<keyword evidence="3 7" id="KW-0812">Transmembrane</keyword>
<dbReference type="EMBL" id="MRCA01000022">
    <property type="protein sequence ID" value="OKH11137.1"/>
    <property type="molecule type" value="Genomic_DNA"/>
</dbReference>
<dbReference type="GO" id="GO:0015979">
    <property type="term" value="P:photosynthesis"/>
    <property type="evidence" value="ECO:0007669"/>
    <property type="project" value="UniProtKB-KW"/>
</dbReference>
<dbReference type="InterPro" id="IPR001056">
    <property type="entry name" value="PSII_PsbH"/>
</dbReference>
<evidence type="ECO:0000256" key="2">
    <source>
        <dbReference type="ARBA" id="ARBA00022531"/>
    </source>
</evidence>
<protein>
    <submittedName>
        <fullName evidence="8">Photosystem II protein</fullName>
    </submittedName>
</protein>
<dbReference type="PANTHER" id="PTHR34469:SF4">
    <property type="entry name" value="PHOTOSYSTEM II REACTION CENTER PROTEIN H"/>
    <property type="match status" value="1"/>
</dbReference>
<dbReference type="RefSeq" id="WP_062246799.1">
    <property type="nucleotide sequence ID" value="NZ_MRCA01000022.1"/>
</dbReference>
<keyword evidence="2" id="KW-0602">Photosynthesis</keyword>
<dbReference type="Proteomes" id="UP000186391">
    <property type="component" value="Unassembled WGS sequence"/>
</dbReference>
<evidence type="ECO:0000256" key="6">
    <source>
        <dbReference type="ARBA" id="ARBA00023276"/>
    </source>
</evidence>
<comment type="subcellular location">
    <subcellularLocation>
        <location evidence="1">Membrane</location>
        <topology evidence="1">Single-pass membrane protein</topology>
    </subcellularLocation>
</comment>
<reference evidence="8 9" key="1">
    <citation type="submission" date="2016-11" db="EMBL/GenBank/DDBJ databases">
        <title>Draft Genome Sequences of Nine Cyanobacterial Strains from Diverse Habitats.</title>
        <authorList>
            <person name="Zhu T."/>
            <person name="Hou S."/>
            <person name="Lu X."/>
            <person name="Hess W.R."/>
        </authorList>
    </citation>
    <scope>NUCLEOTIDE SEQUENCE [LARGE SCALE GENOMIC DNA]</scope>
    <source>
        <strain evidence="8 9">NIES-592</strain>
    </source>
</reference>
<sequence>MQSQKFQPKKVAPVQYLLKQLNTEAGKVTSGWGTTPLMAALMLLLFIFLLMILEIVNSSILLEGINMS</sequence>
<name>A0A1U7GTA3_9CYAN</name>
<comment type="caution">
    <text evidence="8">The sequence shown here is derived from an EMBL/GenBank/DDBJ whole genome shotgun (WGS) entry which is preliminary data.</text>
</comment>
<gene>
    <name evidence="8" type="ORF">NIES592_22730</name>
</gene>
<dbReference type="SUPFAM" id="SSF161025">
    <property type="entry name" value="Photosystem II 10 kDa phosphoprotein PsbH"/>
    <property type="match status" value="1"/>
</dbReference>
<evidence type="ECO:0000256" key="5">
    <source>
        <dbReference type="ARBA" id="ARBA00023136"/>
    </source>
</evidence>
<proteinExistence type="predicted"/>
<keyword evidence="6" id="KW-0604">Photosystem II</keyword>
<keyword evidence="5 7" id="KW-0472">Membrane</keyword>
<dbReference type="GO" id="GO:0009523">
    <property type="term" value="C:photosystem II"/>
    <property type="evidence" value="ECO:0007669"/>
    <property type="project" value="UniProtKB-KW"/>
</dbReference>
<dbReference type="Gene3D" id="1.20.5.880">
    <property type="entry name" value="Photosystem II reaction center protein H"/>
    <property type="match status" value="1"/>
</dbReference>
<dbReference type="OrthoDB" id="427121at2"/>
<dbReference type="NCBIfam" id="NF002728">
    <property type="entry name" value="PRK02624.1"/>
    <property type="match status" value="1"/>
</dbReference>
<dbReference type="GO" id="GO:0050821">
    <property type="term" value="P:protein stabilization"/>
    <property type="evidence" value="ECO:0007669"/>
    <property type="project" value="InterPro"/>
</dbReference>
<keyword evidence="9" id="KW-1185">Reference proteome</keyword>